<dbReference type="InterPro" id="IPR038377">
    <property type="entry name" value="Na/Glc_symporter_sf"/>
</dbReference>
<dbReference type="CDD" id="cd11477">
    <property type="entry name" value="SLC5sbd_u1"/>
    <property type="match status" value="1"/>
</dbReference>
<sequence>MLTNLSFLDLAIIAGFLISVVLVGSAAARRSGRSAGDFFLSGRSMPWWLLGVSMVACTFSCDTPNLVTDIVRTHGVAGNWVWWAFLLTGMLTVFVYAKLWRRSALDTDLGFYEIRYSGRPAAALRGFRALYLGVFFNVMIMATVSLAAIKIGQVLFGLSPVETLLWAMAGVAVYATLGGLTGSIWADFYQYSVAMVGAIFAAVYAVKSPEVGGISSLGELFSNADVSARMAMFPDREGGLSTLMTLLILPVAVQWWNVWYPGSEPGGGGYIAQRMLSAKNEKNAVGATLLFNFLHYAVRPWPWIIVALVSLTQFPITPPDQQAAARTWLAANQDLVTRYESGDATLGETVRNEVRQARADAAGTGSLAREFPRVDEQFLRHDIAYPGMISKMPKGWLGLIVASLIAAYMSTIATHLNWGSSYVVQDFYTRFIRKDASPRHAVLVGRLSMLALLVLSGVVALWMQNAKDSFDILLQIGAGTGLLYILRWFWWRINAWSEITAMIVSFAVACFFQWGAPHLGIEAAMRESGWFSIMDYSAWKLVLGILLTTAGWLTVTFLTQPEPQEVLAKFCEKIRAGGPGWRKVSAAMPASSVAKGKWDVPTGLLCMMVGCLAIWSALFGIGNLLYGRSTLGIVLCVVAVLATLATLRLSTRIKLG</sequence>
<evidence type="ECO:0000313" key="8">
    <source>
        <dbReference type="EMBL" id="AWI10076.1"/>
    </source>
</evidence>
<keyword evidence="9" id="KW-1185">Reference proteome</keyword>
<feature type="transmembrane region" description="Helical" evidence="7">
    <location>
        <begin position="80"/>
        <end position="99"/>
    </location>
</feature>
<proteinExistence type="inferred from homology"/>
<dbReference type="KEGG" id="elut:CKA38_13145"/>
<evidence type="ECO:0000256" key="1">
    <source>
        <dbReference type="ARBA" id="ARBA00004141"/>
    </source>
</evidence>
<dbReference type="PANTHER" id="PTHR11819">
    <property type="entry name" value="SOLUTE CARRIER FAMILY 5"/>
    <property type="match status" value="1"/>
</dbReference>
<feature type="transmembrane region" description="Helical" evidence="7">
    <location>
        <begin position="499"/>
        <end position="516"/>
    </location>
</feature>
<accession>A0A2U8E5G9</accession>
<dbReference type="Proteomes" id="UP000244896">
    <property type="component" value="Chromosome"/>
</dbReference>
<dbReference type="PROSITE" id="PS50283">
    <property type="entry name" value="NA_SOLUT_SYMP_3"/>
    <property type="match status" value="1"/>
</dbReference>
<dbReference type="OrthoDB" id="9814523at2"/>
<dbReference type="InterPro" id="IPR001734">
    <property type="entry name" value="Na/solute_symporter"/>
</dbReference>
<dbReference type="Gene3D" id="1.20.1730.10">
    <property type="entry name" value="Sodium/glucose cotransporter"/>
    <property type="match status" value="1"/>
</dbReference>
<comment type="subcellular location">
    <subcellularLocation>
        <location evidence="1">Membrane</location>
        <topology evidence="1">Multi-pass membrane protein</topology>
    </subcellularLocation>
</comment>
<dbReference type="GO" id="GO:0005412">
    <property type="term" value="F:D-glucose:sodium symporter activity"/>
    <property type="evidence" value="ECO:0007669"/>
    <property type="project" value="TreeGrafter"/>
</dbReference>
<feature type="transmembrane region" description="Helical" evidence="7">
    <location>
        <begin position="163"/>
        <end position="182"/>
    </location>
</feature>
<reference evidence="8 9" key="1">
    <citation type="journal article" date="2018" name="Syst. Appl. Microbiol.">
        <title>Ereboglobus luteus gen. nov. sp. nov. from cockroach guts, and new insights into the oxygen relationship of the genera Opitutus and Didymococcus (Verrucomicrobia: Opitutaceae).</title>
        <authorList>
            <person name="Tegtmeier D."/>
            <person name="Belitz A."/>
            <person name="Radek R."/>
            <person name="Heimerl T."/>
            <person name="Brune A."/>
        </authorList>
    </citation>
    <scope>NUCLEOTIDE SEQUENCE [LARGE SCALE GENOMIC DNA]</scope>
    <source>
        <strain evidence="8 9">Ho45</strain>
    </source>
</reference>
<keyword evidence="4 7" id="KW-1133">Transmembrane helix</keyword>
<dbReference type="EMBL" id="CP023004">
    <property type="protein sequence ID" value="AWI10076.1"/>
    <property type="molecule type" value="Genomic_DNA"/>
</dbReference>
<dbReference type="Pfam" id="PF00474">
    <property type="entry name" value="SSF"/>
    <property type="match status" value="2"/>
</dbReference>
<feature type="transmembrane region" description="Helical" evidence="7">
    <location>
        <begin position="469"/>
        <end position="490"/>
    </location>
</feature>
<feature type="transmembrane region" description="Helical" evidence="7">
    <location>
        <begin position="7"/>
        <end position="27"/>
    </location>
</feature>
<feature type="transmembrane region" description="Helical" evidence="7">
    <location>
        <begin position="47"/>
        <end position="68"/>
    </location>
</feature>
<dbReference type="RefSeq" id="WP_108825889.1">
    <property type="nucleotide sequence ID" value="NZ_CP023004.1"/>
</dbReference>
<organism evidence="8 9">
    <name type="scientific">Ereboglobus luteus</name>
    <dbReference type="NCBI Taxonomy" id="1796921"/>
    <lineage>
        <taxon>Bacteria</taxon>
        <taxon>Pseudomonadati</taxon>
        <taxon>Verrucomicrobiota</taxon>
        <taxon>Opitutia</taxon>
        <taxon>Opitutales</taxon>
        <taxon>Opitutaceae</taxon>
        <taxon>Ereboglobus</taxon>
    </lineage>
</organism>
<evidence type="ECO:0000256" key="6">
    <source>
        <dbReference type="RuleBase" id="RU362091"/>
    </source>
</evidence>
<feature type="transmembrane region" description="Helical" evidence="7">
    <location>
        <begin position="238"/>
        <end position="256"/>
    </location>
</feature>
<protein>
    <recommendedName>
        <fullName evidence="10">Na+:solute symporter</fullName>
    </recommendedName>
</protein>
<evidence type="ECO:0000313" key="9">
    <source>
        <dbReference type="Proteomes" id="UP000244896"/>
    </source>
</evidence>
<feature type="transmembrane region" description="Helical" evidence="7">
    <location>
        <begin position="536"/>
        <end position="559"/>
    </location>
</feature>
<feature type="transmembrane region" description="Helical" evidence="7">
    <location>
        <begin position="604"/>
        <end position="625"/>
    </location>
</feature>
<dbReference type="GO" id="GO:0005886">
    <property type="term" value="C:plasma membrane"/>
    <property type="evidence" value="ECO:0007669"/>
    <property type="project" value="TreeGrafter"/>
</dbReference>
<feature type="transmembrane region" description="Helical" evidence="7">
    <location>
        <begin position="440"/>
        <end position="463"/>
    </location>
</feature>
<evidence type="ECO:0000256" key="3">
    <source>
        <dbReference type="ARBA" id="ARBA00022692"/>
    </source>
</evidence>
<evidence type="ECO:0000256" key="4">
    <source>
        <dbReference type="ARBA" id="ARBA00022989"/>
    </source>
</evidence>
<evidence type="ECO:0008006" key="10">
    <source>
        <dbReference type="Google" id="ProtNLM"/>
    </source>
</evidence>
<gene>
    <name evidence="8" type="ORF">CKA38_13145</name>
</gene>
<comment type="similarity">
    <text evidence="2 6">Belongs to the sodium:solute symporter (SSF) (TC 2.A.21) family.</text>
</comment>
<evidence type="ECO:0000256" key="2">
    <source>
        <dbReference type="ARBA" id="ARBA00006434"/>
    </source>
</evidence>
<feature type="transmembrane region" description="Helical" evidence="7">
    <location>
        <begin position="631"/>
        <end position="650"/>
    </location>
</feature>
<dbReference type="AlphaFoldDB" id="A0A2U8E5G9"/>
<keyword evidence="5 7" id="KW-0472">Membrane</keyword>
<evidence type="ECO:0000256" key="7">
    <source>
        <dbReference type="SAM" id="Phobius"/>
    </source>
</evidence>
<dbReference type="PANTHER" id="PTHR11819:SF77">
    <property type="entry name" value="SODIUM_GLUCOSE COTRANSPORT PROTEIN"/>
    <property type="match status" value="1"/>
</dbReference>
<keyword evidence="3 7" id="KW-0812">Transmembrane</keyword>
<evidence type="ECO:0000256" key="5">
    <source>
        <dbReference type="ARBA" id="ARBA00023136"/>
    </source>
</evidence>
<name>A0A2U8E5G9_9BACT</name>
<feature type="transmembrane region" description="Helical" evidence="7">
    <location>
        <begin position="129"/>
        <end position="151"/>
    </location>
</feature>
<feature type="transmembrane region" description="Helical" evidence="7">
    <location>
        <begin position="396"/>
        <end position="419"/>
    </location>
</feature>